<dbReference type="PROSITE" id="PS50202">
    <property type="entry name" value="MSP"/>
    <property type="match status" value="1"/>
</dbReference>
<dbReference type="Pfam" id="PF00635">
    <property type="entry name" value="Motile_Sperm"/>
    <property type="match status" value="1"/>
</dbReference>
<proteinExistence type="predicted"/>
<dbReference type="GeneID" id="7841671"/>
<dbReference type="SUPFAM" id="SSF49354">
    <property type="entry name" value="PapD-like"/>
    <property type="match status" value="1"/>
</dbReference>
<dbReference type="InParanoid" id="Q236D7"/>
<feature type="domain" description="MSP" evidence="3">
    <location>
        <begin position="5"/>
        <end position="131"/>
    </location>
</feature>
<dbReference type="Gene3D" id="2.60.40.10">
    <property type="entry name" value="Immunoglobulins"/>
    <property type="match status" value="1"/>
</dbReference>
<evidence type="ECO:0000313" key="5">
    <source>
        <dbReference type="Proteomes" id="UP000009168"/>
    </source>
</evidence>
<dbReference type="EMBL" id="GG662749">
    <property type="protein sequence ID" value="EAR92563.1"/>
    <property type="molecule type" value="Genomic_DNA"/>
</dbReference>
<gene>
    <name evidence="4" type="ORF">TTHERM_00091560</name>
</gene>
<dbReference type="KEGG" id="tet:TTHERM_00091560"/>
<keyword evidence="1" id="KW-0175">Coiled coil</keyword>
<dbReference type="InterPro" id="IPR000535">
    <property type="entry name" value="MSP_dom"/>
</dbReference>
<name>Q236D7_TETTS</name>
<dbReference type="HOGENOM" id="CLU_944880_0_0_1"/>
<feature type="compositionally biased region" description="Low complexity" evidence="2">
    <location>
        <begin position="191"/>
        <end position="201"/>
    </location>
</feature>
<evidence type="ECO:0000256" key="2">
    <source>
        <dbReference type="SAM" id="MobiDB-lite"/>
    </source>
</evidence>
<dbReference type="Proteomes" id="UP000009168">
    <property type="component" value="Unassembled WGS sequence"/>
</dbReference>
<evidence type="ECO:0000313" key="4">
    <source>
        <dbReference type="EMBL" id="EAR92563.1"/>
    </source>
</evidence>
<feature type="coiled-coil region" evidence="1">
    <location>
        <begin position="219"/>
        <end position="260"/>
    </location>
</feature>
<protein>
    <submittedName>
        <fullName evidence="4">MSP (Major sperm protein) domain protein</fullName>
    </submittedName>
</protein>
<accession>Q236D7</accession>
<evidence type="ECO:0000256" key="1">
    <source>
        <dbReference type="SAM" id="Coils"/>
    </source>
</evidence>
<organism evidence="4 5">
    <name type="scientific">Tetrahymena thermophila (strain SB210)</name>
    <dbReference type="NCBI Taxonomy" id="312017"/>
    <lineage>
        <taxon>Eukaryota</taxon>
        <taxon>Sar</taxon>
        <taxon>Alveolata</taxon>
        <taxon>Ciliophora</taxon>
        <taxon>Intramacronucleata</taxon>
        <taxon>Oligohymenophorea</taxon>
        <taxon>Hymenostomatida</taxon>
        <taxon>Tetrahymenina</taxon>
        <taxon>Tetrahymenidae</taxon>
        <taxon>Tetrahymena</taxon>
    </lineage>
</organism>
<feature type="region of interest" description="Disordered" evidence="2">
    <location>
        <begin position="190"/>
        <end position="214"/>
    </location>
</feature>
<evidence type="ECO:0000259" key="3">
    <source>
        <dbReference type="PROSITE" id="PS50202"/>
    </source>
</evidence>
<dbReference type="InterPro" id="IPR008962">
    <property type="entry name" value="PapD-like_sf"/>
</dbReference>
<keyword evidence="5" id="KW-1185">Reference proteome</keyword>
<dbReference type="RefSeq" id="XP_001012808.1">
    <property type="nucleotide sequence ID" value="XM_001012808.1"/>
</dbReference>
<dbReference type="AlphaFoldDB" id="Q236D7"/>
<sequence length="295" mass="34063">MMTSGFLMKLDQDCVFLQKVQNQQNYHGTIQVKNTSNFLIAIKVKSNNPSQYIVAPSQVILNPNQKAQFQFTKNGYSMSYISEKTDKFQFIAITIEPSAVHVFNNQPRVDEKLFNQKDKINQKIVIPVKFDGEYNLNTQSASRLNTQISESSKKKSPTLSYDFQRNSASIKKITQLQLLTNGSLTDMKYGQKQSLQQSQSSTKHPGSPQFPKQFNVDKEKEFKLKYEKIIQQVHEYEKNFQQLDQEIKIAKNEKEKWNQIQNASKHKKKSSEGYESWQVLLVILVSMFLGILSAK</sequence>
<reference evidence="5" key="1">
    <citation type="journal article" date="2006" name="PLoS Biol.">
        <title>Macronuclear genome sequence of the ciliate Tetrahymena thermophila, a model eukaryote.</title>
        <authorList>
            <person name="Eisen J.A."/>
            <person name="Coyne R.S."/>
            <person name="Wu M."/>
            <person name="Wu D."/>
            <person name="Thiagarajan M."/>
            <person name="Wortman J.R."/>
            <person name="Badger J.H."/>
            <person name="Ren Q."/>
            <person name="Amedeo P."/>
            <person name="Jones K.M."/>
            <person name="Tallon L.J."/>
            <person name="Delcher A.L."/>
            <person name="Salzberg S.L."/>
            <person name="Silva J.C."/>
            <person name="Haas B.J."/>
            <person name="Majoros W.H."/>
            <person name="Farzad M."/>
            <person name="Carlton J.M."/>
            <person name="Smith R.K. Jr."/>
            <person name="Garg J."/>
            <person name="Pearlman R.E."/>
            <person name="Karrer K.M."/>
            <person name="Sun L."/>
            <person name="Manning G."/>
            <person name="Elde N.C."/>
            <person name="Turkewitz A.P."/>
            <person name="Asai D.J."/>
            <person name="Wilkes D.E."/>
            <person name="Wang Y."/>
            <person name="Cai H."/>
            <person name="Collins K."/>
            <person name="Stewart B.A."/>
            <person name="Lee S.R."/>
            <person name="Wilamowska K."/>
            <person name="Weinberg Z."/>
            <person name="Ruzzo W.L."/>
            <person name="Wloga D."/>
            <person name="Gaertig J."/>
            <person name="Frankel J."/>
            <person name="Tsao C.-C."/>
            <person name="Gorovsky M.A."/>
            <person name="Keeling P.J."/>
            <person name="Waller R.F."/>
            <person name="Patron N.J."/>
            <person name="Cherry J.M."/>
            <person name="Stover N.A."/>
            <person name="Krieger C.J."/>
            <person name="del Toro C."/>
            <person name="Ryder H.F."/>
            <person name="Williamson S.C."/>
            <person name="Barbeau R.A."/>
            <person name="Hamilton E.P."/>
            <person name="Orias E."/>
        </authorList>
    </citation>
    <scope>NUCLEOTIDE SEQUENCE [LARGE SCALE GENOMIC DNA]</scope>
    <source>
        <strain evidence="5">SB210</strain>
    </source>
</reference>
<dbReference type="InterPro" id="IPR013783">
    <property type="entry name" value="Ig-like_fold"/>
</dbReference>